<evidence type="ECO:0000256" key="1">
    <source>
        <dbReference type="SAM" id="MobiDB-lite"/>
    </source>
</evidence>
<feature type="region of interest" description="Disordered" evidence="1">
    <location>
        <begin position="138"/>
        <end position="159"/>
    </location>
</feature>
<feature type="compositionally biased region" description="Polar residues" evidence="1">
    <location>
        <begin position="178"/>
        <end position="195"/>
    </location>
</feature>
<accession>A0A7M7NRY4</accession>
<proteinExistence type="predicted"/>
<dbReference type="OrthoDB" id="10152842at2759"/>
<sequence>MVIIAVFVLRRRRFRDPKVTEPVDQEEDDPNLYNNPVYCSKDDGLPVPDLIISTNSHTGSVSQARHPSTYMDNQYEEFEGDHHPVTNADGSASPHDALRDTTSESNTLNSTPYYTLAIPSNQGGNSKALDEGEYHTYEQAQGPHTSNKPGKINEGQTGTDDVYQELNSTSISMDPYSSLASPNSGLPKTELQTGVKQGHSDGPAVLNDDEEYNALTFNQSSDITRAMKKPTSGDEGVNNGYGVLDLAEQKDSKLFVNSPQLHNDDVYNTLKEGPQEQQNRKQQATDQSSGYQALKLGQSNIPISHQGLNHKMESTDDGSTGGYQSLSPGTKGPGPKAGSYKGDQPGDESEYHGYQDPMEMNQDGSARTPTELDVFSSKEYNILNSGKEVGDYHVYQATDDTGVDEGNYEDLDPKTRREDEYSEIGQSQNHAPGTTDKATFEPIYSDEVYSEFQ</sequence>
<feature type="region of interest" description="Disordered" evidence="1">
    <location>
        <begin position="80"/>
        <end position="114"/>
    </location>
</feature>
<feature type="compositionally biased region" description="Acidic residues" evidence="1">
    <location>
        <begin position="401"/>
        <end position="410"/>
    </location>
</feature>
<name>A0A7M7NRY4_STRPU</name>
<reference evidence="2" key="2">
    <citation type="submission" date="2021-01" db="UniProtKB">
        <authorList>
            <consortium name="EnsemblMetazoa"/>
        </authorList>
    </citation>
    <scope>IDENTIFICATION</scope>
</reference>
<feature type="region of interest" description="Disordered" evidence="1">
    <location>
        <begin position="173"/>
        <end position="207"/>
    </location>
</feature>
<protein>
    <submittedName>
        <fullName evidence="2">Uncharacterized protein</fullName>
    </submittedName>
</protein>
<evidence type="ECO:0000313" key="3">
    <source>
        <dbReference type="Proteomes" id="UP000007110"/>
    </source>
</evidence>
<reference evidence="3" key="1">
    <citation type="submission" date="2015-02" db="EMBL/GenBank/DDBJ databases">
        <title>Genome sequencing for Strongylocentrotus purpuratus.</title>
        <authorList>
            <person name="Murali S."/>
            <person name="Liu Y."/>
            <person name="Vee V."/>
            <person name="English A."/>
            <person name="Wang M."/>
            <person name="Skinner E."/>
            <person name="Han Y."/>
            <person name="Muzny D.M."/>
            <person name="Worley K.C."/>
            <person name="Gibbs R.A."/>
        </authorList>
    </citation>
    <scope>NUCLEOTIDE SEQUENCE</scope>
</reference>
<dbReference type="Proteomes" id="UP000007110">
    <property type="component" value="Unassembled WGS sequence"/>
</dbReference>
<dbReference type="RefSeq" id="XP_030839651.1">
    <property type="nucleotide sequence ID" value="XM_030983791.1"/>
</dbReference>
<dbReference type="AlphaFoldDB" id="A0A7M7NRY4"/>
<dbReference type="KEGG" id="spu:586876"/>
<dbReference type="GeneID" id="586876"/>
<feature type="region of interest" description="Disordered" evidence="1">
    <location>
        <begin position="304"/>
        <end position="369"/>
    </location>
</feature>
<organism evidence="2 3">
    <name type="scientific">Strongylocentrotus purpuratus</name>
    <name type="common">Purple sea urchin</name>
    <dbReference type="NCBI Taxonomy" id="7668"/>
    <lineage>
        <taxon>Eukaryota</taxon>
        <taxon>Metazoa</taxon>
        <taxon>Echinodermata</taxon>
        <taxon>Eleutherozoa</taxon>
        <taxon>Echinozoa</taxon>
        <taxon>Echinoidea</taxon>
        <taxon>Euechinoidea</taxon>
        <taxon>Echinacea</taxon>
        <taxon>Camarodonta</taxon>
        <taxon>Echinidea</taxon>
        <taxon>Strongylocentrotidae</taxon>
        <taxon>Strongylocentrotus</taxon>
    </lineage>
</organism>
<dbReference type="EnsemblMetazoa" id="XM_030983791">
    <property type="protein sequence ID" value="XP_030839651"/>
    <property type="gene ID" value="LOC586876"/>
</dbReference>
<evidence type="ECO:0000313" key="2">
    <source>
        <dbReference type="EnsemblMetazoa" id="XP_030839651"/>
    </source>
</evidence>
<feature type="compositionally biased region" description="Polar residues" evidence="1">
    <location>
        <begin position="103"/>
        <end position="114"/>
    </location>
</feature>
<feature type="region of interest" description="Disordered" evidence="1">
    <location>
        <begin position="396"/>
        <end position="453"/>
    </location>
</feature>
<keyword evidence="3" id="KW-1185">Reference proteome</keyword>
<dbReference type="InParanoid" id="A0A7M7NRY4"/>